<dbReference type="InterPro" id="IPR002104">
    <property type="entry name" value="Integrase_catalytic"/>
</dbReference>
<dbReference type="GO" id="GO:0003677">
    <property type="term" value="F:DNA binding"/>
    <property type="evidence" value="ECO:0007669"/>
    <property type="project" value="InterPro"/>
</dbReference>
<dbReference type="GO" id="GO:0015074">
    <property type="term" value="P:DNA integration"/>
    <property type="evidence" value="ECO:0007669"/>
    <property type="project" value="InterPro"/>
</dbReference>
<gene>
    <name evidence="3" type="ORF">S01H1_28220</name>
</gene>
<evidence type="ECO:0000313" key="3">
    <source>
        <dbReference type="EMBL" id="GAF95644.1"/>
    </source>
</evidence>
<protein>
    <recommendedName>
        <fullName evidence="2">Tyr recombinase domain-containing protein</fullName>
    </recommendedName>
</protein>
<feature type="non-terminal residue" evidence="3">
    <location>
        <position position="84"/>
    </location>
</feature>
<feature type="domain" description="Tyr recombinase" evidence="2">
    <location>
        <begin position="6"/>
        <end position="84"/>
    </location>
</feature>
<comment type="caution">
    <text evidence="3">The sequence shown here is derived from an EMBL/GenBank/DDBJ whole genome shotgun (WGS) entry which is preliminary data.</text>
</comment>
<sequence>MVVIGLKDKIISDKQLEWILNKLPYYSRLRIFVEIGAFCGLRICEIVGLNLSNIRKDFKELYYIPKKQGARKEPRSVVVPKFLA</sequence>
<dbReference type="GO" id="GO:0006310">
    <property type="term" value="P:DNA recombination"/>
    <property type="evidence" value="ECO:0007669"/>
    <property type="project" value="UniProtKB-KW"/>
</dbReference>
<dbReference type="PROSITE" id="PS51898">
    <property type="entry name" value="TYR_RECOMBINASE"/>
    <property type="match status" value="1"/>
</dbReference>
<evidence type="ECO:0000259" key="2">
    <source>
        <dbReference type="PROSITE" id="PS51898"/>
    </source>
</evidence>
<dbReference type="SUPFAM" id="SSF56349">
    <property type="entry name" value="DNA breaking-rejoining enzymes"/>
    <property type="match status" value="1"/>
</dbReference>
<keyword evidence="1" id="KW-0233">DNA recombination</keyword>
<dbReference type="EMBL" id="BARS01017229">
    <property type="protein sequence ID" value="GAF95644.1"/>
    <property type="molecule type" value="Genomic_DNA"/>
</dbReference>
<reference evidence="3" key="1">
    <citation type="journal article" date="2014" name="Front. Microbiol.">
        <title>High frequency of phylogenetically diverse reductive dehalogenase-homologous genes in deep subseafloor sedimentary metagenomes.</title>
        <authorList>
            <person name="Kawai M."/>
            <person name="Futagami T."/>
            <person name="Toyoda A."/>
            <person name="Takaki Y."/>
            <person name="Nishi S."/>
            <person name="Hori S."/>
            <person name="Arai W."/>
            <person name="Tsubouchi T."/>
            <person name="Morono Y."/>
            <person name="Uchiyama I."/>
            <person name="Ito T."/>
            <person name="Fujiyama A."/>
            <person name="Inagaki F."/>
            <person name="Takami H."/>
        </authorList>
    </citation>
    <scope>NUCLEOTIDE SEQUENCE</scope>
    <source>
        <strain evidence="3">Expedition CK06-06</strain>
    </source>
</reference>
<name>X0TQW6_9ZZZZ</name>
<dbReference type="Gene3D" id="1.10.443.10">
    <property type="entry name" value="Intergrase catalytic core"/>
    <property type="match status" value="1"/>
</dbReference>
<dbReference type="InterPro" id="IPR011010">
    <property type="entry name" value="DNA_brk_join_enz"/>
</dbReference>
<dbReference type="AlphaFoldDB" id="X0TQW6"/>
<proteinExistence type="predicted"/>
<accession>X0TQW6</accession>
<evidence type="ECO:0000256" key="1">
    <source>
        <dbReference type="ARBA" id="ARBA00023172"/>
    </source>
</evidence>
<organism evidence="3">
    <name type="scientific">marine sediment metagenome</name>
    <dbReference type="NCBI Taxonomy" id="412755"/>
    <lineage>
        <taxon>unclassified sequences</taxon>
        <taxon>metagenomes</taxon>
        <taxon>ecological metagenomes</taxon>
    </lineage>
</organism>
<dbReference type="InterPro" id="IPR013762">
    <property type="entry name" value="Integrase-like_cat_sf"/>
</dbReference>